<dbReference type="EMBL" id="JPDN02000013">
    <property type="protein sequence ID" value="PON26588.1"/>
    <property type="molecule type" value="Genomic_DNA"/>
</dbReference>
<dbReference type="AlphaFoldDB" id="A0A2P4ZQM1"/>
<protein>
    <recommendedName>
        <fullName evidence="3">Phytanoyl-CoA dioxygenase</fullName>
    </recommendedName>
</protein>
<comment type="caution">
    <text evidence="1">The sequence shown here is derived from an EMBL/GenBank/DDBJ whole genome shotgun (WGS) entry which is preliminary data.</text>
</comment>
<gene>
    <name evidence="1" type="ORF">TGAM01_v204598</name>
</gene>
<proteinExistence type="predicted"/>
<evidence type="ECO:0000313" key="2">
    <source>
        <dbReference type="Proteomes" id="UP000054821"/>
    </source>
</evidence>
<keyword evidence="2" id="KW-1185">Reference proteome</keyword>
<dbReference type="GeneID" id="29984586"/>
<evidence type="ECO:0000313" key="1">
    <source>
        <dbReference type="EMBL" id="PON26588.1"/>
    </source>
</evidence>
<dbReference type="SUPFAM" id="SSF51197">
    <property type="entry name" value="Clavaminate synthase-like"/>
    <property type="match status" value="1"/>
</dbReference>
<dbReference type="RefSeq" id="XP_018662316.1">
    <property type="nucleotide sequence ID" value="XM_018804503.1"/>
</dbReference>
<name>A0A2P4ZQM1_9HYPO</name>
<organism evidence="1 2">
    <name type="scientific">Trichoderma gamsii</name>
    <dbReference type="NCBI Taxonomy" id="398673"/>
    <lineage>
        <taxon>Eukaryota</taxon>
        <taxon>Fungi</taxon>
        <taxon>Dikarya</taxon>
        <taxon>Ascomycota</taxon>
        <taxon>Pezizomycotina</taxon>
        <taxon>Sordariomycetes</taxon>
        <taxon>Hypocreomycetidae</taxon>
        <taxon>Hypocreales</taxon>
        <taxon>Hypocreaceae</taxon>
        <taxon>Trichoderma</taxon>
    </lineage>
</organism>
<evidence type="ECO:0008006" key="3">
    <source>
        <dbReference type="Google" id="ProtNLM"/>
    </source>
</evidence>
<accession>A0A2P4ZQM1</accession>
<dbReference type="Proteomes" id="UP000054821">
    <property type="component" value="Unassembled WGS sequence"/>
</dbReference>
<reference evidence="1 2" key="1">
    <citation type="journal article" date="2016" name="Genome Announc.">
        <title>Draft Whole-Genome Sequence of Trichoderma gamsii T6085, a Promising Biocontrol Agent of Fusarium Head Blight on Wheat.</title>
        <authorList>
            <person name="Baroncelli R."/>
            <person name="Zapparata A."/>
            <person name="Piaggeschi G."/>
            <person name="Sarrocco S."/>
            <person name="Vannacci G."/>
        </authorList>
    </citation>
    <scope>NUCLEOTIDE SEQUENCE [LARGE SCALE GENOMIC DNA]</scope>
    <source>
        <strain evidence="1 2">T6085</strain>
    </source>
</reference>
<sequence length="141" mass="16082">MAIETFKFLTPEQIEHFMTYGWVSIPSAFTREQAQAWTKDLWARLGYDENDPLTWVLEKVNMPVLNTIDVRDFAPKAWGAIYKLSGGEERVAEISRLWGDNFIVNCGSAKLKGRIVGPRDLDNWHVNGDSFIHLDSPNQGL</sequence>